<comment type="caution">
    <text evidence="1">The sequence shown here is derived from an EMBL/GenBank/DDBJ whole genome shotgun (WGS) entry which is preliminary data.</text>
</comment>
<proteinExistence type="predicted"/>
<reference evidence="1 2" key="1">
    <citation type="journal article" date="2013" name="Mar. Genomics">
        <title>Expression of sulfatases in Rhodopirellula baltica and the diversity of sulfatases in the genus Rhodopirellula.</title>
        <authorList>
            <person name="Wegner C.E."/>
            <person name="Richter-Heitmann T."/>
            <person name="Klindworth A."/>
            <person name="Klockow C."/>
            <person name="Richter M."/>
            <person name="Achstetter T."/>
            <person name="Glockner F.O."/>
            <person name="Harder J."/>
        </authorList>
    </citation>
    <scope>NUCLEOTIDE SEQUENCE [LARGE SCALE GENOMIC DNA]</scope>
    <source>
        <strain evidence="1 2">SM1</strain>
    </source>
</reference>
<dbReference type="PATRIC" id="fig|1265738.3.peg.4003"/>
<sequence length="40" mass="4556">MDATRKVDRRTDVFHRLVGNAVVASICIRSLIVVDSRWSI</sequence>
<gene>
    <name evidence="1" type="ORF">RMSM_04000</name>
</gene>
<protein>
    <submittedName>
        <fullName evidence="1">Uncharacterized protein</fullName>
    </submittedName>
</protein>
<dbReference type="Proteomes" id="UP000011991">
    <property type="component" value="Unassembled WGS sequence"/>
</dbReference>
<accession>M5RIE2</accession>
<dbReference type="AlphaFoldDB" id="M5RIE2"/>
<name>M5RIE2_9BACT</name>
<evidence type="ECO:0000313" key="2">
    <source>
        <dbReference type="Proteomes" id="UP000011991"/>
    </source>
</evidence>
<dbReference type="EMBL" id="ANOG01000575">
    <property type="protein sequence ID" value="EMI19083.1"/>
    <property type="molecule type" value="Genomic_DNA"/>
</dbReference>
<evidence type="ECO:0000313" key="1">
    <source>
        <dbReference type="EMBL" id="EMI19083.1"/>
    </source>
</evidence>
<organism evidence="1 2">
    <name type="scientific">Rhodopirellula maiorica SM1</name>
    <dbReference type="NCBI Taxonomy" id="1265738"/>
    <lineage>
        <taxon>Bacteria</taxon>
        <taxon>Pseudomonadati</taxon>
        <taxon>Planctomycetota</taxon>
        <taxon>Planctomycetia</taxon>
        <taxon>Pirellulales</taxon>
        <taxon>Pirellulaceae</taxon>
        <taxon>Novipirellula</taxon>
    </lineage>
</organism>
<keyword evidence="2" id="KW-1185">Reference proteome</keyword>